<feature type="transmembrane region" description="Helical" evidence="2">
    <location>
        <begin position="63"/>
        <end position="83"/>
    </location>
</feature>
<keyword evidence="2" id="KW-1133">Transmembrane helix</keyword>
<evidence type="ECO:0008006" key="5">
    <source>
        <dbReference type="Google" id="ProtNLM"/>
    </source>
</evidence>
<dbReference type="Proteomes" id="UP000826234">
    <property type="component" value="Unassembled WGS sequence"/>
</dbReference>
<organism evidence="3 4">
    <name type="scientific">Phrynosoma platyrhinos</name>
    <name type="common">Desert horned lizard</name>
    <dbReference type="NCBI Taxonomy" id="52577"/>
    <lineage>
        <taxon>Eukaryota</taxon>
        <taxon>Metazoa</taxon>
        <taxon>Chordata</taxon>
        <taxon>Craniata</taxon>
        <taxon>Vertebrata</taxon>
        <taxon>Euteleostomi</taxon>
        <taxon>Lepidosauria</taxon>
        <taxon>Squamata</taxon>
        <taxon>Bifurcata</taxon>
        <taxon>Unidentata</taxon>
        <taxon>Episquamata</taxon>
        <taxon>Toxicofera</taxon>
        <taxon>Iguania</taxon>
        <taxon>Phrynosomatidae</taxon>
        <taxon>Phrynosomatinae</taxon>
        <taxon>Phrynosoma</taxon>
    </lineage>
</organism>
<evidence type="ECO:0000313" key="4">
    <source>
        <dbReference type="Proteomes" id="UP000826234"/>
    </source>
</evidence>
<dbReference type="EMBL" id="JAIPUX010005289">
    <property type="protein sequence ID" value="KAH0617740.1"/>
    <property type="molecule type" value="Genomic_DNA"/>
</dbReference>
<comment type="caution">
    <text evidence="3">The sequence shown here is derived from an EMBL/GenBank/DDBJ whole genome shotgun (WGS) entry which is preliminary data.</text>
</comment>
<accession>A0ABQ7SK56</accession>
<dbReference type="InterPro" id="IPR038826">
    <property type="entry name" value="CCDC178"/>
</dbReference>
<dbReference type="PANTHER" id="PTHR35088:SF1">
    <property type="entry name" value="COILED-COIL DOMAIN-CONTAINING PROTEIN 178"/>
    <property type="match status" value="1"/>
</dbReference>
<evidence type="ECO:0000256" key="1">
    <source>
        <dbReference type="SAM" id="Coils"/>
    </source>
</evidence>
<reference evidence="3 4" key="1">
    <citation type="journal article" date="2022" name="Gigascience">
        <title>A chromosome-level genome assembly and annotation of the desert horned lizard, Phrynosoma platyrhinos, provides insight into chromosomal rearrangements among reptiles.</title>
        <authorList>
            <person name="Koochekian N."/>
            <person name="Ascanio A."/>
            <person name="Farleigh K."/>
            <person name="Card D.C."/>
            <person name="Schield D.R."/>
            <person name="Castoe T.A."/>
            <person name="Jezkova T."/>
        </authorList>
    </citation>
    <scope>NUCLEOTIDE SEQUENCE [LARGE SCALE GENOMIC DNA]</scope>
    <source>
        <strain evidence="3">NK-2021</strain>
    </source>
</reference>
<dbReference type="PANTHER" id="PTHR35088">
    <property type="entry name" value="COILED-COIL DOMAIN-CONTAINING PROTEIN 178"/>
    <property type="match status" value="1"/>
</dbReference>
<keyword evidence="4" id="KW-1185">Reference proteome</keyword>
<keyword evidence="1" id="KW-0175">Coiled coil</keyword>
<protein>
    <recommendedName>
        <fullName evidence="5">Coiled-coil domain-containing protein 178</fullName>
    </recommendedName>
</protein>
<sequence>MTDLHLLSSSFKNNSQQPEGINEKISLGIPSRQRSCAAVNTPSACVNKAIHHIQDLEVKVEEAFQWVVYLNVFIVLVIIFLPIKYDHLYQLEKIPRDTDIKSVEEARWLSASSEWKAEPSFYLEAIQPLKQKTAAVLAEATELVTRLENERKEAEEALEFERRRRKKLYQHADYLSLWRLQQLPIAVQKEWEKHSQDVAELQWHFEEKNQQLQDAVNQLTKIDSANAKIQEHIDFMKKYSPLLGEKLSFECDSIEEVKQKYKKTKSVYDIVHEKLVNVKAINEELTVECEQKRKSMSEHIQSAEDMLNLLMKQMKDAEIFYADLCAKINEKKEAILQHKKRLEELIKQEADTKADLLSWQDKVRRLNLKIEEQENENKILLNEYLEEMQNMESSKTTQDSDIQNLKDKFMSYLEEITRLQDESKRLHDENGEFLQKFRESSRRKVGYQTEIQVLRKNIRRLEDHLKRVNIELYKNDLAYDEAKSKLEELSQSIAKDKMRFKNLEENVKKQIKDEVSAWKLTQKRVRALKADLIKRQKEHAKLKEKIQQKLAELNRLVAEQTELLEKNKEKQKNLTQEIASLKQKIKELDEKEKKINEELEDQKKCFQNLLNYIQEKYLDISNQLAKVNEDIAKYQKEITKLSTLNKGTQNQVDITQRTIEELR</sequence>
<keyword evidence="2" id="KW-0472">Membrane</keyword>
<gene>
    <name evidence="3" type="ORF">JD844_016284</name>
</gene>
<keyword evidence="2" id="KW-0812">Transmembrane</keyword>
<evidence type="ECO:0000313" key="3">
    <source>
        <dbReference type="EMBL" id="KAH0617740.1"/>
    </source>
</evidence>
<feature type="coiled-coil region" evidence="1">
    <location>
        <begin position="130"/>
        <end position="171"/>
    </location>
</feature>
<proteinExistence type="predicted"/>
<name>A0ABQ7SK56_PHRPL</name>
<evidence type="ECO:0000256" key="2">
    <source>
        <dbReference type="SAM" id="Phobius"/>
    </source>
</evidence>
<feature type="coiled-coil region" evidence="1">
    <location>
        <begin position="325"/>
        <end position="651"/>
    </location>
</feature>